<feature type="transmembrane region" description="Helical" evidence="1">
    <location>
        <begin position="426"/>
        <end position="447"/>
    </location>
</feature>
<dbReference type="RefSeq" id="WP_244747798.1">
    <property type="nucleotide sequence ID" value="NZ_CP095071.1"/>
</dbReference>
<feature type="transmembrane region" description="Helical" evidence="1">
    <location>
        <begin position="63"/>
        <end position="81"/>
    </location>
</feature>
<dbReference type="PANTHER" id="PTHR36178:SF1">
    <property type="entry name" value="SODIUM_GLUTAMATE SYMPORTER"/>
    <property type="match status" value="1"/>
</dbReference>
<sequence length="457" mass="50224">MTGTWDFVLDFIYISIILAIATVFKTRIPILNKLIIPTSMIAGFIGLLLGEELLGIIPFDQDMLGNLVYHLMAIGFIALSLKERNMENTPGVMNAGMLIVTGYVLQGIIGFGLFLLLVETIYPDFFPGIGLLLPLGFGQGPGQAFSIGTQWQELGVTGGGNLGLTIAGIGFIWATLVGIIFMNLLAKRYRTASKSKQDTTHDKLVEKMEPDEIPLGDAIDKLTFQVALIGTIYFITYITIYGLSDLLSPIGAFGETLGQLLIGFHFIIGSLYAVLFRIILNKLKNRGFKLEHTPNNYLLQRIAGFSFDYMIAAAITAISIYALQDYLLPVVIITTAGGLITILFFVWIIPRVYPEDVLPNILGFYGMQTGTISTGMALVKAVDPKFRSNTTDNLVMGSGTALLFGFPLLLILNIPVVGYVQNQPIMYVYTMLALIIYFAALLGGILWRTRKKNKIRS</sequence>
<keyword evidence="1" id="KW-1133">Transmembrane helix</keyword>
<dbReference type="Proteomes" id="UP000831537">
    <property type="component" value="Chromosome"/>
</dbReference>
<dbReference type="InterPro" id="IPR004445">
    <property type="entry name" value="GltS"/>
</dbReference>
<evidence type="ECO:0000313" key="2">
    <source>
        <dbReference type="EMBL" id="UOQ87358.1"/>
    </source>
</evidence>
<feature type="transmembrane region" description="Helical" evidence="1">
    <location>
        <begin position="162"/>
        <end position="186"/>
    </location>
</feature>
<keyword evidence="1" id="KW-0812">Transmembrane</keyword>
<evidence type="ECO:0000313" key="3">
    <source>
        <dbReference type="Proteomes" id="UP000831537"/>
    </source>
</evidence>
<feature type="transmembrane region" description="Helical" evidence="1">
    <location>
        <begin position="36"/>
        <end position="57"/>
    </location>
</feature>
<organism evidence="2 3">
    <name type="scientific">Gracilibacillus salinarum</name>
    <dbReference type="NCBI Taxonomy" id="2932255"/>
    <lineage>
        <taxon>Bacteria</taxon>
        <taxon>Bacillati</taxon>
        <taxon>Bacillota</taxon>
        <taxon>Bacilli</taxon>
        <taxon>Bacillales</taxon>
        <taxon>Bacillaceae</taxon>
        <taxon>Gracilibacillus</taxon>
    </lineage>
</organism>
<feature type="transmembrane region" description="Helical" evidence="1">
    <location>
        <begin position="93"/>
        <end position="118"/>
    </location>
</feature>
<dbReference type="PANTHER" id="PTHR36178">
    <property type="entry name" value="SLR0625 PROTEIN"/>
    <property type="match status" value="1"/>
</dbReference>
<accession>A0ABY4GSI1</accession>
<feature type="transmembrane region" description="Helical" evidence="1">
    <location>
        <begin position="260"/>
        <end position="280"/>
    </location>
</feature>
<feature type="transmembrane region" description="Helical" evidence="1">
    <location>
        <begin position="222"/>
        <end position="240"/>
    </location>
</feature>
<keyword evidence="3" id="KW-1185">Reference proteome</keyword>
<feature type="transmembrane region" description="Helical" evidence="1">
    <location>
        <begin position="394"/>
        <end position="420"/>
    </location>
</feature>
<reference evidence="2 3" key="1">
    <citation type="submission" date="2022-04" db="EMBL/GenBank/DDBJ databases">
        <title>Gracilibacillus sp. isolated from saltern.</title>
        <authorList>
            <person name="Won M."/>
            <person name="Lee C.-M."/>
            <person name="Woen H.-Y."/>
            <person name="Kwon S.-W."/>
        </authorList>
    </citation>
    <scope>NUCLEOTIDE SEQUENCE [LARGE SCALE GENOMIC DNA]</scope>
    <source>
        <strain evidence="2 3">SSPM10-3</strain>
    </source>
</reference>
<protein>
    <submittedName>
        <fullName evidence="2">S-layer homology domain-containing protein</fullName>
    </submittedName>
</protein>
<gene>
    <name evidence="2" type="ORF">MUN87_10920</name>
</gene>
<feature type="transmembrane region" description="Helical" evidence="1">
    <location>
        <begin position="301"/>
        <end position="321"/>
    </location>
</feature>
<keyword evidence="1" id="KW-0472">Membrane</keyword>
<dbReference type="EMBL" id="CP095071">
    <property type="protein sequence ID" value="UOQ87358.1"/>
    <property type="molecule type" value="Genomic_DNA"/>
</dbReference>
<name>A0ABY4GSI1_9BACI</name>
<feature type="transmembrane region" description="Helical" evidence="1">
    <location>
        <begin position="6"/>
        <end position="24"/>
    </location>
</feature>
<evidence type="ECO:0000256" key="1">
    <source>
        <dbReference type="SAM" id="Phobius"/>
    </source>
</evidence>
<proteinExistence type="predicted"/>
<dbReference type="Pfam" id="PF03616">
    <property type="entry name" value="Glt_symporter"/>
    <property type="match status" value="1"/>
</dbReference>
<feature type="transmembrane region" description="Helical" evidence="1">
    <location>
        <begin position="327"/>
        <end position="349"/>
    </location>
</feature>